<evidence type="ECO:0000313" key="14">
    <source>
        <dbReference type="Proteomes" id="UP001159428"/>
    </source>
</evidence>
<dbReference type="InterPro" id="IPR036424">
    <property type="entry name" value="UPP_synth-like_sf"/>
</dbReference>
<evidence type="ECO:0000313" key="13">
    <source>
        <dbReference type="EMBL" id="CAH3120664.1"/>
    </source>
</evidence>
<sequence>MSWFKEERKTSFIRTFCNNVIKAGQIPKHVAIIMDGNRRFAKKVKCERSKGHEKGFEKLTEVLEWCFDLGIPEVTVYAFSIENFKRSKEEVDGLMELATQKFDRLMEEKEMIMKHGVCVRALGDLTMLPEELQRSVARVVKYSQNNTKATLNVCLAYTSRHEISNAVKLMAEGVELGLLKASDISESLLEKCLYTSHSPHPDMLIRTSGEVRFSDFLLWQCSYSSLSFLKVLWPEFSVWDFYGAILSFQWNYKAFKEATESCRIKQTQAELDWELQCVLDEMAGGSVSVSNGNGHMPNTRSAFEQNGATTEEIPLTNGYHGLQTSIHNVEELITKPCIQQRLKTYRELKQSRIDKFIAYLENRQVEYLERICPKVM</sequence>
<dbReference type="InterPro" id="IPR018520">
    <property type="entry name" value="UPP_synth-like_CS"/>
</dbReference>
<evidence type="ECO:0000256" key="9">
    <source>
        <dbReference type="ARBA" id="ARBA00047353"/>
    </source>
</evidence>
<comment type="similarity">
    <text evidence="4 12">Belongs to the UPP synthase family.</text>
</comment>
<dbReference type="GO" id="GO:0045547">
    <property type="term" value="F:ditrans,polycis-polyprenyl diphosphate synthase [(2E,6E)-farnesyl diphosphate specific] activity"/>
    <property type="evidence" value="ECO:0007669"/>
    <property type="project" value="UniProtKB-EC"/>
</dbReference>
<keyword evidence="7" id="KW-0460">Magnesium</keyword>
<dbReference type="AlphaFoldDB" id="A0AAU9WNU4"/>
<comment type="subcellular location">
    <subcellularLocation>
        <location evidence="2">Endoplasmic reticulum membrane</location>
        <topology evidence="2">Peripheral membrane protein</topology>
    </subcellularLocation>
</comment>
<accession>A0AAU9WNU4</accession>
<dbReference type="GO" id="GO:0005789">
    <property type="term" value="C:endoplasmic reticulum membrane"/>
    <property type="evidence" value="ECO:0007669"/>
    <property type="project" value="UniProtKB-SubCell"/>
</dbReference>
<evidence type="ECO:0000256" key="7">
    <source>
        <dbReference type="ARBA" id="ARBA00022842"/>
    </source>
</evidence>
<evidence type="ECO:0000256" key="4">
    <source>
        <dbReference type="ARBA" id="ARBA00005432"/>
    </source>
</evidence>
<dbReference type="PANTHER" id="PTHR10291:SF43">
    <property type="entry name" value="DEHYDRODOLICHYL DIPHOSPHATE SYNTHASE COMPLEX SUBUNIT DHDDS"/>
    <property type="match status" value="1"/>
</dbReference>
<dbReference type="GO" id="GO:0016094">
    <property type="term" value="P:polyprenol biosynthetic process"/>
    <property type="evidence" value="ECO:0007669"/>
    <property type="project" value="TreeGrafter"/>
</dbReference>
<keyword evidence="6" id="KW-0256">Endoplasmic reticulum</keyword>
<evidence type="ECO:0000256" key="8">
    <source>
        <dbReference type="ARBA" id="ARBA00023136"/>
    </source>
</evidence>
<dbReference type="PANTHER" id="PTHR10291">
    <property type="entry name" value="DEHYDRODOLICHYL DIPHOSPHATE SYNTHASE FAMILY MEMBER"/>
    <property type="match status" value="1"/>
</dbReference>
<evidence type="ECO:0000256" key="5">
    <source>
        <dbReference type="ARBA" id="ARBA00022679"/>
    </source>
</evidence>
<dbReference type="CDD" id="cd00475">
    <property type="entry name" value="Cis_IPPS"/>
    <property type="match status" value="1"/>
</dbReference>
<evidence type="ECO:0000256" key="2">
    <source>
        <dbReference type="ARBA" id="ARBA00004406"/>
    </source>
</evidence>
<dbReference type="Proteomes" id="UP001159428">
    <property type="component" value="Unassembled WGS sequence"/>
</dbReference>
<comment type="function">
    <text evidence="10">With NUS1, forms the dehydrodolichyl diphosphate synthase (DDS) complex, an essential component of the dolichol monophosphate (Dol-P) biosynthetic machinery. Adds multiple copies of isopentenyl pyrophosphate (IPP) to farnesyl pyrophosphate (FPP) to produce dehydrodolichyl diphosphate (Dedol-PP), a precursor of dolichol which is utilized as a sugar carrier in protein glycosylation in the endoplasmic reticulum (ER).</text>
</comment>
<dbReference type="Pfam" id="PF01255">
    <property type="entry name" value="Prenyltransf"/>
    <property type="match status" value="1"/>
</dbReference>
<evidence type="ECO:0000256" key="11">
    <source>
        <dbReference type="ARBA" id="ARBA00064670"/>
    </source>
</evidence>
<organism evidence="13 14">
    <name type="scientific">Pocillopora meandrina</name>
    <dbReference type="NCBI Taxonomy" id="46732"/>
    <lineage>
        <taxon>Eukaryota</taxon>
        <taxon>Metazoa</taxon>
        <taxon>Cnidaria</taxon>
        <taxon>Anthozoa</taxon>
        <taxon>Hexacorallia</taxon>
        <taxon>Scleractinia</taxon>
        <taxon>Astrocoeniina</taxon>
        <taxon>Pocilloporidae</taxon>
        <taxon>Pocillopora</taxon>
    </lineage>
</organism>
<reference evidence="13 14" key="1">
    <citation type="submission" date="2022-05" db="EMBL/GenBank/DDBJ databases">
        <authorList>
            <consortium name="Genoscope - CEA"/>
            <person name="William W."/>
        </authorList>
    </citation>
    <scope>NUCLEOTIDE SEQUENCE [LARGE SCALE GENOMIC DNA]</scope>
</reference>
<evidence type="ECO:0000256" key="6">
    <source>
        <dbReference type="ARBA" id="ARBA00022824"/>
    </source>
</evidence>
<dbReference type="NCBIfam" id="TIGR00055">
    <property type="entry name" value="uppS"/>
    <property type="match status" value="1"/>
</dbReference>
<comment type="pathway">
    <text evidence="3">Protein modification; protein glycosylation.</text>
</comment>
<keyword evidence="8" id="KW-0472">Membrane</keyword>
<keyword evidence="14" id="KW-1185">Reference proteome</keyword>
<comment type="cofactor">
    <cofactor evidence="1">
        <name>Mg(2+)</name>
        <dbReference type="ChEBI" id="CHEBI:18420"/>
    </cofactor>
</comment>
<evidence type="ECO:0000256" key="10">
    <source>
        <dbReference type="ARBA" id="ARBA00058504"/>
    </source>
</evidence>
<dbReference type="Gene3D" id="3.40.1180.10">
    <property type="entry name" value="Decaprenyl diphosphate synthase-like"/>
    <property type="match status" value="1"/>
</dbReference>
<dbReference type="FunFam" id="3.40.1180.10:FF:000002">
    <property type="entry name" value="Alkyl transferase"/>
    <property type="match status" value="1"/>
</dbReference>
<dbReference type="PROSITE" id="PS01066">
    <property type="entry name" value="UPP_SYNTHASE"/>
    <property type="match status" value="1"/>
</dbReference>
<gene>
    <name evidence="13" type="ORF">PMEA_00009095</name>
</gene>
<comment type="catalytic activity">
    <reaction evidence="9">
        <text>n isopentenyl diphosphate + (2E,6E)-farnesyl diphosphate = a di-trans,poly-cis-polyprenyl diphosphate + n diphosphate</text>
        <dbReference type="Rhea" id="RHEA:53008"/>
        <dbReference type="Rhea" id="RHEA-COMP:19494"/>
        <dbReference type="ChEBI" id="CHEBI:33019"/>
        <dbReference type="ChEBI" id="CHEBI:128769"/>
        <dbReference type="ChEBI" id="CHEBI:136960"/>
        <dbReference type="ChEBI" id="CHEBI:175763"/>
        <dbReference type="EC" id="2.5.1.87"/>
    </reaction>
</comment>
<evidence type="ECO:0000256" key="3">
    <source>
        <dbReference type="ARBA" id="ARBA00004922"/>
    </source>
</evidence>
<keyword evidence="5 12" id="KW-0808">Transferase</keyword>
<comment type="caution">
    <text evidence="13">The sequence shown here is derived from an EMBL/GenBank/DDBJ whole genome shotgun (WGS) entry which is preliminary data.</text>
</comment>
<evidence type="ECO:0000256" key="1">
    <source>
        <dbReference type="ARBA" id="ARBA00001946"/>
    </source>
</evidence>
<dbReference type="GO" id="GO:1904423">
    <property type="term" value="C:dehydrodolichyl diphosphate synthase complex"/>
    <property type="evidence" value="ECO:0007669"/>
    <property type="project" value="TreeGrafter"/>
</dbReference>
<dbReference type="SUPFAM" id="SSF64005">
    <property type="entry name" value="Undecaprenyl diphosphate synthase"/>
    <property type="match status" value="1"/>
</dbReference>
<protein>
    <recommendedName>
        <fullName evidence="12">Alkyl transferase</fullName>
        <ecNumber evidence="12">2.5.1.-</ecNumber>
    </recommendedName>
</protein>
<name>A0AAU9WNU4_9CNID</name>
<dbReference type="InterPro" id="IPR001441">
    <property type="entry name" value="UPP_synth-like"/>
</dbReference>
<dbReference type="HAMAP" id="MF_01139">
    <property type="entry name" value="ISPT"/>
    <property type="match status" value="1"/>
</dbReference>
<evidence type="ECO:0000256" key="12">
    <source>
        <dbReference type="RuleBase" id="RU363018"/>
    </source>
</evidence>
<comment type="subunit">
    <text evidence="11">Forms an active dehydrodolichyl diphosphate synthase complex with NUS1.</text>
</comment>
<proteinExistence type="inferred from homology"/>
<dbReference type="EMBL" id="CALNXJ010000018">
    <property type="protein sequence ID" value="CAH3120664.1"/>
    <property type="molecule type" value="Genomic_DNA"/>
</dbReference>
<dbReference type="EC" id="2.5.1.-" evidence="12"/>